<dbReference type="GO" id="GO:0016567">
    <property type="term" value="P:protein ubiquitination"/>
    <property type="evidence" value="ECO:0007669"/>
    <property type="project" value="TreeGrafter"/>
</dbReference>
<accession>A0A7W4XVY3</accession>
<dbReference type="SUPFAM" id="SSF88697">
    <property type="entry name" value="PUA domain-like"/>
    <property type="match status" value="1"/>
</dbReference>
<dbReference type="GO" id="GO:0044027">
    <property type="term" value="P:negative regulation of gene expression via chromosomal CpG island methylation"/>
    <property type="evidence" value="ECO:0007669"/>
    <property type="project" value="TreeGrafter"/>
</dbReference>
<comment type="caution">
    <text evidence="2">The sequence shown here is derived from an EMBL/GenBank/DDBJ whole genome shotgun (WGS) entry which is preliminary data.</text>
</comment>
<dbReference type="PANTHER" id="PTHR14140">
    <property type="entry name" value="E3 UBIQUITIN-PROTEIN LIGASE UHRF-RELATED"/>
    <property type="match status" value="1"/>
</dbReference>
<sequence length="56" mass="5832">MPKQFGHIPGIDVGARFANRKDAHYAGVRSGLIAGISGNGKEGADSIVLNGGYPHR</sequence>
<dbReference type="PANTHER" id="PTHR14140:SF27">
    <property type="entry name" value="OS04G0289800 PROTEIN"/>
    <property type="match status" value="1"/>
</dbReference>
<name>A0A7W4XVY3_KINRA</name>
<dbReference type="EMBL" id="JACHVY010000001">
    <property type="protein sequence ID" value="MBB2900481.1"/>
    <property type="molecule type" value="Genomic_DNA"/>
</dbReference>
<dbReference type="Proteomes" id="UP000533269">
    <property type="component" value="Unassembled WGS sequence"/>
</dbReference>
<dbReference type="AlphaFoldDB" id="A0A7W4XVY3"/>
<dbReference type="GO" id="GO:0061630">
    <property type="term" value="F:ubiquitin protein ligase activity"/>
    <property type="evidence" value="ECO:0007669"/>
    <property type="project" value="TreeGrafter"/>
</dbReference>
<organism evidence="2 3">
    <name type="scientific">Kineococcus radiotolerans</name>
    <dbReference type="NCBI Taxonomy" id="131568"/>
    <lineage>
        <taxon>Bacteria</taxon>
        <taxon>Bacillati</taxon>
        <taxon>Actinomycetota</taxon>
        <taxon>Actinomycetes</taxon>
        <taxon>Kineosporiales</taxon>
        <taxon>Kineosporiaceae</taxon>
        <taxon>Kineococcus</taxon>
    </lineage>
</organism>
<evidence type="ECO:0000313" key="2">
    <source>
        <dbReference type="EMBL" id="MBB2900481.1"/>
    </source>
</evidence>
<reference evidence="2 3" key="2">
    <citation type="submission" date="2020-08" db="EMBL/GenBank/DDBJ databases">
        <authorList>
            <person name="Partida-Martinez L."/>
            <person name="Huntemann M."/>
            <person name="Clum A."/>
            <person name="Wang J."/>
            <person name="Palaniappan K."/>
            <person name="Ritter S."/>
            <person name="Chen I.-M."/>
            <person name="Stamatis D."/>
            <person name="Reddy T."/>
            <person name="O'Malley R."/>
            <person name="Daum C."/>
            <person name="Shapiro N."/>
            <person name="Ivanova N."/>
            <person name="Kyrpides N."/>
            <person name="Woyke T."/>
        </authorList>
    </citation>
    <scope>NUCLEOTIDE SEQUENCE [LARGE SCALE GENOMIC DNA]</scope>
    <source>
        <strain evidence="2 3">AS2.23</strain>
    </source>
</reference>
<dbReference type="InterPro" id="IPR003105">
    <property type="entry name" value="SRA_YDG"/>
</dbReference>
<dbReference type="Pfam" id="PF02182">
    <property type="entry name" value="SAD_SRA"/>
    <property type="match status" value="1"/>
</dbReference>
<feature type="domain" description="YDG" evidence="1">
    <location>
        <begin position="6"/>
        <end position="56"/>
    </location>
</feature>
<evidence type="ECO:0000259" key="1">
    <source>
        <dbReference type="PROSITE" id="PS51015"/>
    </source>
</evidence>
<dbReference type="RefSeq" id="WP_183390711.1">
    <property type="nucleotide sequence ID" value="NZ_JACHVY010000001.1"/>
</dbReference>
<dbReference type="InterPro" id="IPR015947">
    <property type="entry name" value="PUA-like_sf"/>
</dbReference>
<dbReference type="PROSITE" id="PS51015">
    <property type="entry name" value="YDG"/>
    <property type="match status" value="1"/>
</dbReference>
<protein>
    <recommendedName>
        <fullName evidence="1">YDG domain-containing protein</fullName>
    </recommendedName>
</protein>
<proteinExistence type="predicted"/>
<dbReference type="InterPro" id="IPR045134">
    <property type="entry name" value="UHRF1/2-like"/>
</dbReference>
<dbReference type="InterPro" id="IPR036987">
    <property type="entry name" value="SRA-YDG_sf"/>
</dbReference>
<evidence type="ECO:0000313" key="3">
    <source>
        <dbReference type="Proteomes" id="UP000533269"/>
    </source>
</evidence>
<dbReference type="Gene3D" id="2.30.280.10">
    <property type="entry name" value="SRA-YDG"/>
    <property type="match status" value="1"/>
</dbReference>
<gene>
    <name evidence="2" type="ORF">FHR75_001269</name>
</gene>
<reference evidence="2 3" key="1">
    <citation type="submission" date="2020-08" db="EMBL/GenBank/DDBJ databases">
        <title>The Agave Microbiome: Exploring the role of microbial communities in plant adaptations to desert environments.</title>
        <authorList>
            <person name="Partida-Martinez L.P."/>
        </authorList>
    </citation>
    <scope>NUCLEOTIDE SEQUENCE [LARGE SCALE GENOMIC DNA]</scope>
    <source>
        <strain evidence="2 3">AS2.23</strain>
    </source>
</reference>